<name>A0A267MPH9_9FIRM</name>
<reference evidence="3 4" key="1">
    <citation type="submission" date="2017-06" db="EMBL/GenBank/DDBJ databases">
        <title>Draft genome sequence of anaerobic fermentative bacterium Anaeromicrobium sediminis DY2726D isolated from West Pacific Ocean sediments.</title>
        <authorList>
            <person name="Zeng X."/>
        </authorList>
    </citation>
    <scope>NUCLEOTIDE SEQUENCE [LARGE SCALE GENOMIC DNA]</scope>
    <source>
        <strain evidence="3 4">DY2726D</strain>
    </source>
</reference>
<dbReference type="OrthoDB" id="1766270at2"/>
<keyword evidence="1" id="KW-0238">DNA-binding</keyword>
<organism evidence="3 4">
    <name type="scientific">Anaeromicrobium sediminis</name>
    <dbReference type="NCBI Taxonomy" id="1478221"/>
    <lineage>
        <taxon>Bacteria</taxon>
        <taxon>Bacillati</taxon>
        <taxon>Bacillota</taxon>
        <taxon>Clostridia</taxon>
        <taxon>Peptostreptococcales</taxon>
        <taxon>Thermotaleaceae</taxon>
        <taxon>Anaeromicrobium</taxon>
    </lineage>
</organism>
<dbReference type="SUPFAM" id="SSF47413">
    <property type="entry name" value="lambda repressor-like DNA-binding domains"/>
    <property type="match status" value="1"/>
</dbReference>
<dbReference type="PANTHER" id="PTHR46558">
    <property type="entry name" value="TRACRIPTIONAL REGULATORY PROTEIN-RELATED-RELATED"/>
    <property type="match status" value="1"/>
</dbReference>
<dbReference type="RefSeq" id="WP_095130666.1">
    <property type="nucleotide sequence ID" value="NZ_NIBG01000001.1"/>
</dbReference>
<keyword evidence="4" id="KW-1185">Reference proteome</keyword>
<dbReference type="GO" id="GO:0003677">
    <property type="term" value="F:DNA binding"/>
    <property type="evidence" value="ECO:0007669"/>
    <property type="project" value="UniProtKB-KW"/>
</dbReference>
<sequence length="116" mass="13247">MFGRRLKLLRESKELYQKDLAKIIGVSSGAIGMYENDKRTPDFETLKKIANYFNVSTDYLLGIVDDPSVIKVSGDNLPDELKEIGIQYLTLAKEMQDKEIPPEDIKKILDVLKKNK</sequence>
<dbReference type="InterPro" id="IPR010982">
    <property type="entry name" value="Lambda_DNA-bd_dom_sf"/>
</dbReference>
<evidence type="ECO:0000259" key="2">
    <source>
        <dbReference type="PROSITE" id="PS50943"/>
    </source>
</evidence>
<comment type="caution">
    <text evidence="3">The sequence shown here is derived from an EMBL/GenBank/DDBJ whole genome shotgun (WGS) entry which is preliminary data.</text>
</comment>
<dbReference type="Gene3D" id="1.10.260.40">
    <property type="entry name" value="lambda repressor-like DNA-binding domains"/>
    <property type="match status" value="1"/>
</dbReference>
<proteinExistence type="predicted"/>
<evidence type="ECO:0000256" key="1">
    <source>
        <dbReference type="ARBA" id="ARBA00023125"/>
    </source>
</evidence>
<dbReference type="Pfam" id="PF01381">
    <property type="entry name" value="HTH_3"/>
    <property type="match status" value="1"/>
</dbReference>
<dbReference type="AlphaFoldDB" id="A0A267MPH9"/>
<protein>
    <recommendedName>
        <fullName evidence="2">HTH cro/C1-type domain-containing protein</fullName>
    </recommendedName>
</protein>
<dbReference type="Proteomes" id="UP000216024">
    <property type="component" value="Unassembled WGS sequence"/>
</dbReference>
<accession>A0A267MPH9</accession>
<evidence type="ECO:0000313" key="4">
    <source>
        <dbReference type="Proteomes" id="UP000216024"/>
    </source>
</evidence>
<dbReference type="InterPro" id="IPR001387">
    <property type="entry name" value="Cro/C1-type_HTH"/>
</dbReference>
<gene>
    <name evidence="3" type="ORF">CCE28_02615</name>
</gene>
<dbReference type="CDD" id="cd00093">
    <property type="entry name" value="HTH_XRE"/>
    <property type="match status" value="1"/>
</dbReference>
<feature type="domain" description="HTH cro/C1-type" evidence="2">
    <location>
        <begin position="6"/>
        <end position="60"/>
    </location>
</feature>
<dbReference type="PANTHER" id="PTHR46558:SF11">
    <property type="entry name" value="HTH-TYPE TRANSCRIPTIONAL REGULATOR XRE"/>
    <property type="match status" value="1"/>
</dbReference>
<dbReference type="PROSITE" id="PS50943">
    <property type="entry name" value="HTH_CROC1"/>
    <property type="match status" value="1"/>
</dbReference>
<evidence type="ECO:0000313" key="3">
    <source>
        <dbReference type="EMBL" id="PAB61342.1"/>
    </source>
</evidence>
<dbReference type="EMBL" id="NIBG01000001">
    <property type="protein sequence ID" value="PAB61342.1"/>
    <property type="molecule type" value="Genomic_DNA"/>
</dbReference>
<dbReference type="SMART" id="SM00530">
    <property type="entry name" value="HTH_XRE"/>
    <property type="match status" value="1"/>
</dbReference>